<accession>A0A817V1L0</accession>
<sequence length="1184" mass="135110">MQKHYEADGHIVRSGTRIRESVRCLPRGHFQQIREMFDTQSYSMKNLSAIHERREKLKPYPSHVLLKLPVADDEKLQHSPIMDDIVVTENDRSMEEHYQILRAKCMNPKIQNSSKRDEKSLKCKLSTPIEQQFRIDTSPYTTSLPPQHTSSIDFEKSILTSDQHRRQLAMAAAVNYADSYESSSTSNHLNRMGSTRQYVSNLQRTLAVHAKPVLVKTTCNVVKHNPTIAYDNDNKLFQSSRSLHSTTSLSSTGYDSNSSPSIISKRNSLVTDRSNDHSLSNDEHQALKPWALYESGIDTPVTNANSYSSDEVFDNASVISRSRIKIDYSPTSTFQCHPISIIHHTTTHKPSTLDSPSISSNSSSVSSKFIVQTTSFPDSANNDRKTQSIDRRETLSLRRKQKLDSTSSTGFPTQQRLSANAPIVVQKSNNDREENPLPTVENPLFHQLPPRKPPRTFQQEQRFNYASKIIDQKVPSSSSSSSSSTRDSPTFDLGARSISCMDLTAGVSSALLSSGLLPLDKDHTDSECNSNILFNNTKQLGYDENIYEELKTPIATFDRDDVQQFVFDSNKTQTRNGTLHDVNFRTPSKKTKVNNHVTHGKSVMKKGVSEPNLAKTKSSSSSSTFFSPRGLINRFKRMLPLSSSKQSLNEKSINDIHGANIDSDDSTSISSENNDDIRTSRLDHVSRVKNVYDSLGTGNHMKSLFTDPHHVTPQRQLSSLYDYVVHILPEQEIGYFANGNGCLSSLNLNVNPQITTVTSVRFKYPSDVNDESSLKYFCFPDQHDSNNNRNISSFLSPMKSKSEYFRFTLTDMRGIRQHGYCSRFVHKGILNALCIISPYDMIDIYEKILSTATQLFISYKDEDAKLFLKEIYPHRLPSCGDTIHIQTSTVGLFSLKCEYDRRKQLIDSVTLLSLSTDTIIKIFSSILYEQKLIFISNELGTLTRLINTFICLLYPFSWPHTYIPVLPALMLDIIQAPTPYIIGILRSCESYLSRNDEFLSQDNSDILIVDIDHDRIRSLNDYLSNESYRGSAENVNRHFLQFQILPKIFKIELKQEISLLRKNKLNLSMDDCRQRLQNLFMSIFVQSCYNYKNYLNATFDIDLFVQSKQHTIELFLEWFTRTQMFELFIREKLDSNLKNSFAITFDSACEKYRRTLKKQIPQRITVKSVKRKAAIRANKQDNRI</sequence>
<dbReference type="EMBL" id="CAJNYU010000171">
    <property type="protein sequence ID" value="CAF3333446.1"/>
    <property type="molecule type" value="Genomic_DNA"/>
</dbReference>
<dbReference type="SMART" id="SM00800">
    <property type="entry name" value="uDENN"/>
    <property type="match status" value="1"/>
</dbReference>
<protein>
    <recommendedName>
        <fullName evidence="2">UDENN domain-containing protein</fullName>
    </recommendedName>
</protein>
<dbReference type="PANTHER" id="PTHR15288">
    <property type="entry name" value="DENN DOMAIN-CONTAINING PROTEIN 2"/>
    <property type="match status" value="1"/>
</dbReference>
<feature type="compositionally biased region" description="Polar residues" evidence="1">
    <location>
        <begin position="404"/>
        <end position="418"/>
    </location>
</feature>
<feature type="domain" description="UDENN" evidence="2">
    <location>
        <begin position="739"/>
        <end position="1139"/>
    </location>
</feature>
<dbReference type="InterPro" id="IPR043153">
    <property type="entry name" value="DENN_C"/>
</dbReference>
<dbReference type="PROSITE" id="PS50211">
    <property type="entry name" value="DENN"/>
    <property type="match status" value="1"/>
</dbReference>
<evidence type="ECO:0000313" key="3">
    <source>
        <dbReference type="EMBL" id="CAF3333446.1"/>
    </source>
</evidence>
<dbReference type="Pfam" id="PF03455">
    <property type="entry name" value="dDENN"/>
    <property type="match status" value="1"/>
</dbReference>
<dbReference type="Gene3D" id="3.30.450.200">
    <property type="match status" value="1"/>
</dbReference>
<dbReference type="InterPro" id="IPR051942">
    <property type="entry name" value="DENN_domain_containing_2"/>
</dbReference>
<evidence type="ECO:0000313" key="4">
    <source>
        <dbReference type="EMBL" id="CAF4503558.1"/>
    </source>
</evidence>
<dbReference type="Pfam" id="PF02141">
    <property type="entry name" value="DENN"/>
    <property type="match status" value="1"/>
</dbReference>
<organism evidence="3 5">
    <name type="scientific">Rotaria socialis</name>
    <dbReference type="NCBI Taxonomy" id="392032"/>
    <lineage>
        <taxon>Eukaryota</taxon>
        <taxon>Metazoa</taxon>
        <taxon>Spiralia</taxon>
        <taxon>Gnathifera</taxon>
        <taxon>Rotifera</taxon>
        <taxon>Eurotatoria</taxon>
        <taxon>Bdelloidea</taxon>
        <taxon>Philodinida</taxon>
        <taxon>Philodinidae</taxon>
        <taxon>Rotaria</taxon>
    </lineage>
</organism>
<feature type="region of interest" description="Disordered" evidence="1">
    <location>
        <begin position="597"/>
        <end position="625"/>
    </location>
</feature>
<dbReference type="InterPro" id="IPR005112">
    <property type="entry name" value="dDENN_dom"/>
</dbReference>
<dbReference type="Proteomes" id="UP000663869">
    <property type="component" value="Unassembled WGS sequence"/>
</dbReference>
<dbReference type="InterPro" id="IPR005113">
    <property type="entry name" value="uDENN_dom"/>
</dbReference>
<feature type="compositionally biased region" description="Low complexity" evidence="1">
    <location>
        <begin position="615"/>
        <end position="625"/>
    </location>
</feature>
<feature type="region of interest" description="Disordered" evidence="1">
    <location>
        <begin position="375"/>
        <end position="455"/>
    </location>
</feature>
<evidence type="ECO:0000256" key="1">
    <source>
        <dbReference type="SAM" id="MobiDB-lite"/>
    </source>
</evidence>
<evidence type="ECO:0000259" key="2">
    <source>
        <dbReference type="PROSITE" id="PS50211"/>
    </source>
</evidence>
<dbReference type="Proteomes" id="UP000663862">
    <property type="component" value="Unassembled WGS sequence"/>
</dbReference>
<dbReference type="InterPro" id="IPR001194">
    <property type="entry name" value="cDENN_dom"/>
</dbReference>
<proteinExistence type="predicted"/>
<comment type="caution">
    <text evidence="3">The sequence shown here is derived from an EMBL/GenBank/DDBJ whole genome shotgun (WGS) entry which is preliminary data.</text>
</comment>
<name>A0A817V1L0_9BILA</name>
<dbReference type="AlphaFoldDB" id="A0A817V1L0"/>
<dbReference type="Gene3D" id="3.40.50.11500">
    <property type="match status" value="1"/>
</dbReference>
<feature type="region of interest" description="Disordered" evidence="1">
    <location>
        <begin position="468"/>
        <end position="489"/>
    </location>
</feature>
<dbReference type="InterPro" id="IPR037516">
    <property type="entry name" value="Tripartite_DENN"/>
</dbReference>
<gene>
    <name evidence="3" type="ORF">FME351_LOCUS2841</name>
    <name evidence="4" type="ORF">TSG867_LOCUS21290</name>
</gene>
<dbReference type="SMART" id="SM00799">
    <property type="entry name" value="DENN"/>
    <property type="match status" value="1"/>
</dbReference>
<feature type="compositionally biased region" description="Basic and acidic residues" evidence="1">
    <location>
        <begin position="381"/>
        <end position="396"/>
    </location>
</feature>
<dbReference type="EMBL" id="CAJOBQ010001635">
    <property type="protein sequence ID" value="CAF4503558.1"/>
    <property type="molecule type" value="Genomic_DNA"/>
</dbReference>
<evidence type="ECO:0000313" key="5">
    <source>
        <dbReference type="Proteomes" id="UP000663869"/>
    </source>
</evidence>
<reference evidence="3" key="1">
    <citation type="submission" date="2021-02" db="EMBL/GenBank/DDBJ databases">
        <authorList>
            <person name="Nowell W R."/>
        </authorList>
    </citation>
    <scope>NUCLEOTIDE SEQUENCE</scope>
</reference>
<dbReference type="SMART" id="SM00801">
    <property type="entry name" value="dDENN"/>
    <property type="match status" value="1"/>
</dbReference>
<dbReference type="Pfam" id="PF03456">
    <property type="entry name" value="uDENN"/>
    <property type="match status" value="1"/>
</dbReference>
<dbReference type="PANTHER" id="PTHR15288:SF0">
    <property type="entry name" value="UDENN DOMAIN-CONTAINING PROTEIN"/>
    <property type="match status" value="1"/>
</dbReference>